<evidence type="ECO:0000256" key="1">
    <source>
        <dbReference type="SAM" id="MobiDB-lite"/>
    </source>
</evidence>
<proteinExistence type="predicted"/>
<keyword evidence="2" id="KW-0732">Signal</keyword>
<evidence type="ECO:0000256" key="2">
    <source>
        <dbReference type="SAM" id="SignalP"/>
    </source>
</evidence>
<feature type="chain" id="PRO_5046666777" description="SH3b domain-containing protein" evidence="2">
    <location>
        <begin position="24"/>
        <end position="142"/>
    </location>
</feature>
<organism evidence="3 4">
    <name type="scientific">Paenibacillus turicensis</name>
    <dbReference type="NCBI Taxonomy" id="160487"/>
    <lineage>
        <taxon>Bacteria</taxon>
        <taxon>Bacillati</taxon>
        <taxon>Bacillota</taxon>
        <taxon>Bacilli</taxon>
        <taxon>Bacillales</taxon>
        <taxon>Paenibacillaceae</taxon>
        <taxon>Paenibacillus</taxon>
    </lineage>
</organism>
<feature type="signal peptide" evidence="2">
    <location>
        <begin position="1"/>
        <end position="23"/>
    </location>
</feature>
<dbReference type="EMBL" id="JAGGKG010000015">
    <property type="protein sequence ID" value="MBP1906394.1"/>
    <property type="molecule type" value="Genomic_DNA"/>
</dbReference>
<reference evidence="3 4" key="1">
    <citation type="submission" date="2021-03" db="EMBL/GenBank/DDBJ databases">
        <title>Genomic Encyclopedia of Type Strains, Phase IV (KMG-IV): sequencing the most valuable type-strain genomes for metagenomic binning, comparative biology and taxonomic classification.</title>
        <authorList>
            <person name="Goeker M."/>
        </authorList>
    </citation>
    <scope>NUCLEOTIDE SEQUENCE [LARGE SCALE GENOMIC DNA]</scope>
    <source>
        <strain evidence="3 4">DSM 14349</strain>
    </source>
</reference>
<keyword evidence="4" id="KW-1185">Reference proteome</keyword>
<comment type="caution">
    <text evidence="3">The sequence shown here is derived from an EMBL/GenBank/DDBJ whole genome shotgun (WGS) entry which is preliminary data.</text>
</comment>
<accession>A0ABS4FUZ7</accession>
<dbReference type="RefSeq" id="WP_210089995.1">
    <property type="nucleotide sequence ID" value="NZ_JAGGKG010000015.1"/>
</dbReference>
<dbReference type="Proteomes" id="UP001519272">
    <property type="component" value="Unassembled WGS sequence"/>
</dbReference>
<evidence type="ECO:0008006" key="5">
    <source>
        <dbReference type="Google" id="ProtNLM"/>
    </source>
</evidence>
<evidence type="ECO:0000313" key="3">
    <source>
        <dbReference type="EMBL" id="MBP1906394.1"/>
    </source>
</evidence>
<feature type="compositionally biased region" description="Low complexity" evidence="1">
    <location>
        <begin position="36"/>
        <end position="58"/>
    </location>
</feature>
<name>A0ABS4FUZ7_9BACL</name>
<feature type="region of interest" description="Disordered" evidence="1">
    <location>
        <begin position="23"/>
        <end position="64"/>
    </location>
</feature>
<sequence length="142" mass="15184">MKKLSIFAATAALSLTLATVASADTSSTSNMEQSKTSIEATTTGTTTTDTPSSEAPATETQNAPVRLTVSEPFITGSDLFVAPLPIELNEITVIHESPEGKAWSKIAPQYVTPTGKVQGEWFEIHTWLGNAWIHLPGYTLSF</sequence>
<gene>
    <name evidence="3" type="ORF">J2Z32_003044</name>
</gene>
<protein>
    <recommendedName>
        <fullName evidence="5">SH3b domain-containing protein</fullName>
    </recommendedName>
</protein>
<evidence type="ECO:0000313" key="4">
    <source>
        <dbReference type="Proteomes" id="UP001519272"/>
    </source>
</evidence>